<evidence type="ECO:0000256" key="2">
    <source>
        <dbReference type="ARBA" id="ARBA00024438"/>
    </source>
</evidence>
<keyword evidence="7" id="KW-1185">Reference proteome</keyword>
<comment type="similarity">
    <text evidence="1">Belongs to the zinc-associated anti-sigma factor (ZAS) superfamily. Anti-sigma-W factor family.</text>
</comment>
<feature type="domain" description="Putative zinc-finger" evidence="5">
    <location>
        <begin position="4"/>
        <end position="38"/>
    </location>
</feature>
<name>A0A8J6JM96_9FIRM</name>
<organism evidence="6 7">
    <name type="scientific">Lawsonibacter faecis</name>
    <dbReference type="NCBI Taxonomy" id="2763052"/>
    <lineage>
        <taxon>Bacteria</taxon>
        <taxon>Bacillati</taxon>
        <taxon>Bacillota</taxon>
        <taxon>Clostridia</taxon>
        <taxon>Eubacteriales</taxon>
        <taxon>Oscillospiraceae</taxon>
        <taxon>Lawsonibacter</taxon>
    </lineage>
</organism>
<feature type="region of interest" description="Disordered" evidence="3">
    <location>
        <begin position="168"/>
        <end position="251"/>
    </location>
</feature>
<keyword evidence="4" id="KW-0472">Membrane</keyword>
<dbReference type="Proteomes" id="UP000607645">
    <property type="component" value="Unassembled WGS sequence"/>
</dbReference>
<proteinExistence type="inferred from homology"/>
<dbReference type="Gene3D" id="1.10.10.1320">
    <property type="entry name" value="Anti-sigma factor, zinc-finger domain"/>
    <property type="match status" value="1"/>
</dbReference>
<feature type="compositionally biased region" description="Basic and acidic residues" evidence="3">
    <location>
        <begin position="203"/>
        <end position="217"/>
    </location>
</feature>
<feature type="transmembrane region" description="Helical" evidence="4">
    <location>
        <begin position="95"/>
        <end position="113"/>
    </location>
</feature>
<keyword evidence="4" id="KW-0812">Transmembrane</keyword>
<evidence type="ECO:0000313" key="6">
    <source>
        <dbReference type="EMBL" id="MBC5737395.1"/>
    </source>
</evidence>
<keyword evidence="4" id="KW-1133">Transmembrane helix</keyword>
<dbReference type="EMBL" id="JACOPQ010000007">
    <property type="protein sequence ID" value="MBC5737395.1"/>
    <property type="molecule type" value="Genomic_DNA"/>
</dbReference>
<dbReference type="InterPro" id="IPR027383">
    <property type="entry name" value="Znf_put"/>
</dbReference>
<sequence length="388" mass="41587">MRDCMDYIELISARLDGGLTAGQEAELNEHLAACPVCRALAEDMAALHEEMPKLAVEPPADLVENVMARIRAEAPQPIPFPAEQAKRTPNRKWRAWGATAAVLAVVLLGAAALRMGGLDRSAGGAPAGEAPMMAVNDNEAALPSGKAAPMPQPSPSSVLQEPSVFGILPKDGEAVPSLNPAEMPESAAPSDAGGDAPQATEQPRVDTRAEATGREEPPAGLDGESGDLAGGKSGEAPMSVTTNLPPEESAPADAAAVLTVMEAADRLYEEQFKQTWPEAERVDREDFQGYVLEPFHLIREEDPESEWTSFGVRFKGKGEGGNYYIFVLYQEYADEQSALERRTWELEHLGVPVSGNGDVLTEPQNIDLFDSQDAYDAACSSFWDEVNQ</sequence>
<evidence type="ECO:0000259" key="5">
    <source>
        <dbReference type="Pfam" id="PF13490"/>
    </source>
</evidence>
<dbReference type="Pfam" id="PF13490">
    <property type="entry name" value="zf-HC2"/>
    <property type="match status" value="1"/>
</dbReference>
<protein>
    <recommendedName>
        <fullName evidence="2">Anti-sigma-W factor RsiW</fullName>
    </recommendedName>
</protein>
<gene>
    <name evidence="6" type="ORF">H8S62_10305</name>
</gene>
<comment type="caution">
    <text evidence="6">The sequence shown here is derived from an EMBL/GenBank/DDBJ whole genome shotgun (WGS) entry which is preliminary data.</text>
</comment>
<dbReference type="InterPro" id="IPR041916">
    <property type="entry name" value="Anti_sigma_zinc_sf"/>
</dbReference>
<reference evidence="6" key="1">
    <citation type="submission" date="2020-08" db="EMBL/GenBank/DDBJ databases">
        <title>Genome public.</title>
        <authorList>
            <person name="Liu C."/>
            <person name="Sun Q."/>
        </authorList>
    </citation>
    <scope>NUCLEOTIDE SEQUENCE</scope>
    <source>
        <strain evidence="6">NSJ-52</strain>
    </source>
</reference>
<dbReference type="AlphaFoldDB" id="A0A8J6JM96"/>
<evidence type="ECO:0000256" key="1">
    <source>
        <dbReference type="ARBA" id="ARBA00024353"/>
    </source>
</evidence>
<evidence type="ECO:0000256" key="3">
    <source>
        <dbReference type="SAM" id="MobiDB-lite"/>
    </source>
</evidence>
<accession>A0A8J6JM96</accession>
<evidence type="ECO:0000256" key="4">
    <source>
        <dbReference type="SAM" id="Phobius"/>
    </source>
</evidence>
<dbReference type="RefSeq" id="WP_186919202.1">
    <property type="nucleotide sequence ID" value="NZ_JACOPQ010000007.1"/>
</dbReference>
<evidence type="ECO:0000313" key="7">
    <source>
        <dbReference type="Proteomes" id="UP000607645"/>
    </source>
</evidence>